<dbReference type="GO" id="GO:0006935">
    <property type="term" value="P:chemotaxis"/>
    <property type="evidence" value="ECO:0007669"/>
    <property type="project" value="UniProtKB-UniRule"/>
</dbReference>
<dbReference type="InterPro" id="IPR005659">
    <property type="entry name" value="Chemorcpt_Glu_NH3ase_CheD"/>
</dbReference>
<dbReference type="STRING" id="573413.Spirs_2911"/>
<reference evidence="4 5" key="1">
    <citation type="journal article" date="2010" name="Stand. Genomic Sci.">
        <title>Complete genome sequence of Spirochaeta smaragdinae type strain (SEBR 4228).</title>
        <authorList>
            <person name="Mavromatis K."/>
            <person name="Yasawong M."/>
            <person name="Chertkov O."/>
            <person name="Lapidus A."/>
            <person name="Lucas S."/>
            <person name="Nolan M."/>
            <person name="Del Rio T.G."/>
            <person name="Tice H."/>
            <person name="Cheng J.F."/>
            <person name="Pitluck S."/>
            <person name="Liolios K."/>
            <person name="Ivanova N."/>
            <person name="Tapia R."/>
            <person name="Han C."/>
            <person name="Bruce D."/>
            <person name="Goodwin L."/>
            <person name="Pati A."/>
            <person name="Chen A."/>
            <person name="Palaniappan K."/>
            <person name="Land M."/>
            <person name="Hauser L."/>
            <person name="Chang Y.J."/>
            <person name="Jeffries C.D."/>
            <person name="Detter J.C."/>
            <person name="Rohde M."/>
            <person name="Brambilla E."/>
            <person name="Spring S."/>
            <person name="Goker M."/>
            <person name="Sikorski J."/>
            <person name="Woyke T."/>
            <person name="Bristow J."/>
            <person name="Eisen J.A."/>
            <person name="Markowitz V."/>
            <person name="Hugenholtz P."/>
            <person name="Klenk H.P."/>
            <person name="Kyrpides N.C."/>
        </authorList>
    </citation>
    <scope>NUCLEOTIDE SEQUENCE [LARGE SCALE GENOMIC DNA]</scope>
    <source>
        <strain evidence="5">DSM 11293 / JCM 15392 / SEBR 4228</strain>
    </source>
</reference>
<dbReference type="eggNOG" id="COG1871">
    <property type="taxonomic scope" value="Bacteria"/>
</dbReference>
<accession>E1R3P3</accession>
<dbReference type="Proteomes" id="UP000002318">
    <property type="component" value="Chromosome"/>
</dbReference>
<dbReference type="RefSeq" id="WP_013255473.1">
    <property type="nucleotide sequence ID" value="NC_014364.1"/>
</dbReference>
<keyword evidence="2 3" id="KW-0378">Hydrolase</keyword>
<evidence type="ECO:0000256" key="2">
    <source>
        <dbReference type="ARBA" id="ARBA00022801"/>
    </source>
</evidence>
<comment type="similarity">
    <text evidence="3">Belongs to the CheD family.</text>
</comment>
<keyword evidence="1 3" id="KW-0145">Chemotaxis</keyword>
<dbReference type="PANTHER" id="PTHR35147">
    <property type="entry name" value="CHEMORECEPTOR GLUTAMINE DEAMIDASE CHED-RELATED"/>
    <property type="match status" value="1"/>
</dbReference>
<dbReference type="InterPro" id="IPR038592">
    <property type="entry name" value="CheD-like_sf"/>
</dbReference>
<gene>
    <name evidence="3" type="primary">cheD</name>
    <name evidence="4" type="ordered locus">Spirs_2911</name>
</gene>
<proteinExistence type="inferred from homology"/>
<dbReference type="HOGENOM" id="CLU_087854_2_0_12"/>
<evidence type="ECO:0000313" key="5">
    <source>
        <dbReference type="Proteomes" id="UP000002318"/>
    </source>
</evidence>
<comment type="catalytic activity">
    <reaction evidence="3">
        <text>L-glutaminyl-[protein] + H2O = L-glutamyl-[protein] + NH4(+)</text>
        <dbReference type="Rhea" id="RHEA:16441"/>
        <dbReference type="Rhea" id="RHEA-COMP:10207"/>
        <dbReference type="Rhea" id="RHEA-COMP:10208"/>
        <dbReference type="ChEBI" id="CHEBI:15377"/>
        <dbReference type="ChEBI" id="CHEBI:28938"/>
        <dbReference type="ChEBI" id="CHEBI:29973"/>
        <dbReference type="ChEBI" id="CHEBI:30011"/>
        <dbReference type="EC" id="3.5.1.44"/>
    </reaction>
</comment>
<comment type="function">
    <text evidence="3">Probably deamidates glutamine residues to glutamate on methyl-accepting chemotaxis receptors (MCPs), playing an important role in chemotaxis.</text>
</comment>
<evidence type="ECO:0000256" key="3">
    <source>
        <dbReference type="HAMAP-Rule" id="MF_01440"/>
    </source>
</evidence>
<dbReference type="EMBL" id="CP002116">
    <property type="protein sequence ID" value="ADK82014.1"/>
    <property type="molecule type" value="Genomic_DNA"/>
</dbReference>
<dbReference type="Gene3D" id="3.30.1330.200">
    <property type="match status" value="1"/>
</dbReference>
<dbReference type="EC" id="3.5.1.44" evidence="3"/>
<dbReference type="InterPro" id="IPR011324">
    <property type="entry name" value="Cytotoxic_necrot_fac-like_cat"/>
</dbReference>
<sequence>MRLDVGIGEFGVSARLEDEIKTYALGSCVAVIAYDQERHVAGLIHIALPEAKVNLDKAKKRPGYFADSGLPIFLQALEKQGANRRKLKIKLAGGASIMDENRQFDIGRRNMIAIKRFLWKVGLGVLREDVGGTISRTVRIEVKTGEVTISNAKSVWSL</sequence>
<dbReference type="GO" id="GO:0050568">
    <property type="term" value="F:protein-glutamine glutaminase activity"/>
    <property type="evidence" value="ECO:0007669"/>
    <property type="project" value="UniProtKB-UniRule"/>
</dbReference>
<dbReference type="Pfam" id="PF03975">
    <property type="entry name" value="CheD"/>
    <property type="match status" value="1"/>
</dbReference>
<dbReference type="HAMAP" id="MF_01440">
    <property type="entry name" value="CheD"/>
    <property type="match status" value="1"/>
</dbReference>
<protein>
    <recommendedName>
        <fullName evidence="3">Probable chemoreceptor glutamine deamidase CheD</fullName>
        <ecNumber evidence="3">3.5.1.44</ecNumber>
    </recommendedName>
</protein>
<dbReference type="AlphaFoldDB" id="E1R3P3"/>
<dbReference type="PANTHER" id="PTHR35147:SF1">
    <property type="entry name" value="CHEMORECEPTOR GLUTAMINE DEAMIDASE CHED-RELATED"/>
    <property type="match status" value="1"/>
</dbReference>
<organism evidence="4 5">
    <name type="scientific">Sediminispirochaeta smaragdinae (strain DSM 11293 / JCM 15392 / SEBR 4228)</name>
    <name type="common">Spirochaeta smaragdinae</name>
    <dbReference type="NCBI Taxonomy" id="573413"/>
    <lineage>
        <taxon>Bacteria</taxon>
        <taxon>Pseudomonadati</taxon>
        <taxon>Spirochaetota</taxon>
        <taxon>Spirochaetia</taxon>
        <taxon>Spirochaetales</taxon>
        <taxon>Spirochaetaceae</taxon>
        <taxon>Sediminispirochaeta</taxon>
    </lineage>
</organism>
<evidence type="ECO:0000256" key="1">
    <source>
        <dbReference type="ARBA" id="ARBA00022500"/>
    </source>
</evidence>
<dbReference type="CDD" id="cd16352">
    <property type="entry name" value="CheD"/>
    <property type="match status" value="1"/>
</dbReference>
<name>E1R3P3_SEDSS</name>
<dbReference type="OrthoDB" id="9807202at2"/>
<evidence type="ECO:0000313" key="4">
    <source>
        <dbReference type="EMBL" id="ADK82014.1"/>
    </source>
</evidence>
<keyword evidence="5" id="KW-1185">Reference proteome</keyword>
<dbReference type="KEGG" id="ssm:Spirs_2911"/>
<dbReference type="SUPFAM" id="SSF64438">
    <property type="entry name" value="CNF1/YfiH-like putative cysteine hydrolases"/>
    <property type="match status" value="1"/>
</dbReference>